<dbReference type="GO" id="GO:0008360">
    <property type="term" value="P:regulation of cell shape"/>
    <property type="evidence" value="ECO:0007669"/>
    <property type="project" value="UniProtKB-KW"/>
</dbReference>
<dbReference type="InterPro" id="IPR038009">
    <property type="entry name" value="GlmU_C_LbH"/>
</dbReference>
<feature type="binding site" evidence="18">
    <location>
        <position position="379"/>
    </location>
    <ligand>
        <name>acetyl-CoA</name>
        <dbReference type="ChEBI" id="CHEBI:57288"/>
    </ligand>
</feature>
<feature type="region of interest" description="Linker" evidence="18">
    <location>
        <begin position="229"/>
        <end position="249"/>
    </location>
</feature>
<dbReference type="Pfam" id="PF00132">
    <property type="entry name" value="Hexapep"/>
    <property type="match status" value="1"/>
</dbReference>
<dbReference type="CDD" id="cd03353">
    <property type="entry name" value="LbH_GlmU_C"/>
    <property type="match status" value="1"/>
</dbReference>
<feature type="domain" description="MobA-like NTP transferase" evidence="19">
    <location>
        <begin position="5"/>
        <end position="125"/>
    </location>
</feature>
<evidence type="ECO:0000256" key="10">
    <source>
        <dbReference type="ARBA" id="ARBA00022960"/>
    </source>
</evidence>
<dbReference type="InterPro" id="IPR056729">
    <property type="entry name" value="GMPPB_C"/>
</dbReference>
<feature type="binding site" evidence="18">
    <location>
        <position position="376"/>
    </location>
    <ligand>
        <name>UDP-N-acetyl-alpha-D-glucosamine</name>
        <dbReference type="ChEBI" id="CHEBI:57705"/>
    </ligand>
</feature>
<keyword evidence="10 18" id="KW-0133">Cell shape</keyword>
<dbReference type="eggNOG" id="COG1207">
    <property type="taxonomic scope" value="Bacteria"/>
</dbReference>
<dbReference type="GO" id="GO:0006048">
    <property type="term" value="P:UDP-N-acetylglucosamine biosynthetic process"/>
    <property type="evidence" value="ECO:0007669"/>
    <property type="project" value="UniProtKB-UniPathway"/>
</dbReference>
<comment type="subunit">
    <text evidence="18">Homotrimer.</text>
</comment>
<dbReference type="CDD" id="cd02540">
    <property type="entry name" value="GT2_GlmU_N_bac"/>
    <property type="match status" value="1"/>
</dbReference>
<dbReference type="GO" id="GO:0005737">
    <property type="term" value="C:cytoplasm"/>
    <property type="evidence" value="ECO:0007669"/>
    <property type="project" value="UniProtKB-SubCell"/>
</dbReference>
<evidence type="ECO:0000256" key="15">
    <source>
        <dbReference type="ARBA" id="ARBA00048247"/>
    </source>
</evidence>
<reference evidence="21 22" key="1">
    <citation type="journal article" date="2013" name="Genome Announc.">
        <title>Complete genome sequence of Simiduia agarivorans SA1(T), a marine bacterium able to degrade a variety of polysaccharides.</title>
        <authorList>
            <person name="Lin S.Y."/>
            <person name="Shieh W.Y."/>
            <person name="Chen J.S."/>
            <person name="Tang S.L."/>
        </authorList>
    </citation>
    <scope>NUCLEOTIDE SEQUENCE [LARGE SCALE GENOMIC DNA]</scope>
    <source>
        <strain evidence="22">DSM 21679 / JCM 13881 / BCRC 17597 / SA1</strain>
    </source>
</reference>
<feature type="binding site" evidence="18">
    <location>
        <position position="168"/>
    </location>
    <ligand>
        <name>UDP-N-acetyl-alpha-D-glucosamine</name>
        <dbReference type="ChEBI" id="CHEBI:57705"/>
    </ligand>
</feature>
<dbReference type="UniPathway" id="UPA00973"/>
<feature type="binding site" evidence="18">
    <location>
        <begin position="385"/>
        <end position="386"/>
    </location>
    <ligand>
        <name>acetyl-CoA</name>
        <dbReference type="ChEBI" id="CHEBI:57288"/>
    </ligand>
</feature>
<dbReference type="Proteomes" id="UP000000466">
    <property type="component" value="Chromosome"/>
</dbReference>
<comment type="similarity">
    <text evidence="3 18">In the N-terminal section; belongs to the N-acetylglucosamine-1-phosphate uridyltransferase family.</text>
</comment>
<evidence type="ECO:0000259" key="20">
    <source>
        <dbReference type="Pfam" id="PF25087"/>
    </source>
</evidence>
<feature type="binding site" evidence="18">
    <location>
        <position position="138"/>
    </location>
    <ligand>
        <name>UDP-N-acetyl-alpha-D-glucosamine</name>
        <dbReference type="ChEBI" id="CHEBI:57705"/>
    </ligand>
</feature>
<sequence>MLDIVVLAAGKGTRMKSDLPKVLHPVAGKPLLQHVLDTAQTLGDEDTQNIVVVGHGAEKVKQRVAAPHLHFVEQLQQLGTGHAVQQTLDQLRDDAIVLILYGDVPLIARETLANMLTKVNHFDMALLTVKLSDPMGYGRILRDHQGNIVAIVEQKDCVPEQLKIQEVNTGVMAVQGSHLKRWLPELTNDNAQGEYYLTDVIALANRDGINVTGVHPLSELEVLGVNNRRQQAELERFYQKTNADKLMDAGVTLLDPYRFDVRGELHCGTDVVVDVNCVFEGRVQLGNGVIIEPNCVLKNVVVGNNTVIKANSHLEDAIVADNCDIGPYARLRPGTELAEGAKIGNFVETKKTYVGRGSKINHLSYVGDSTLGEKVNVGAGTITCNYDGVNKFKTEIGDGAFIGSNSSLVAPVSVGAGATVGAGSTVTKNVEPDELAIARGKQRNIKGWQKPTKK</sequence>
<evidence type="ECO:0000256" key="3">
    <source>
        <dbReference type="ARBA" id="ARBA00007947"/>
    </source>
</evidence>
<comment type="catalytic activity">
    <reaction evidence="15 18">
        <text>alpha-D-glucosamine 1-phosphate + acetyl-CoA = N-acetyl-alpha-D-glucosamine 1-phosphate + CoA + H(+)</text>
        <dbReference type="Rhea" id="RHEA:13725"/>
        <dbReference type="ChEBI" id="CHEBI:15378"/>
        <dbReference type="ChEBI" id="CHEBI:57287"/>
        <dbReference type="ChEBI" id="CHEBI:57288"/>
        <dbReference type="ChEBI" id="CHEBI:57776"/>
        <dbReference type="ChEBI" id="CHEBI:58516"/>
        <dbReference type="EC" id="2.3.1.157"/>
    </reaction>
</comment>
<feature type="binding site" evidence="18">
    <location>
        <begin position="101"/>
        <end position="103"/>
    </location>
    <ligand>
        <name>UDP-N-acetyl-alpha-D-glucosamine</name>
        <dbReference type="ChEBI" id="CHEBI:57705"/>
    </ligand>
</feature>
<dbReference type="GO" id="GO:0000287">
    <property type="term" value="F:magnesium ion binding"/>
    <property type="evidence" value="ECO:0007669"/>
    <property type="project" value="UniProtKB-UniRule"/>
</dbReference>
<dbReference type="InterPro" id="IPR005882">
    <property type="entry name" value="Bifunctional_GlmU"/>
</dbReference>
<keyword evidence="8 18" id="KW-0677">Repeat</keyword>
<dbReference type="RefSeq" id="WP_015047830.1">
    <property type="nucleotide sequence ID" value="NC_018868.3"/>
</dbReference>
<dbReference type="PROSITE" id="PS00101">
    <property type="entry name" value="HEXAPEP_TRANSFERASES"/>
    <property type="match status" value="1"/>
</dbReference>
<comment type="subcellular location">
    <subcellularLocation>
        <location evidence="1 18">Cytoplasm</location>
    </subcellularLocation>
</comment>
<keyword evidence="6 18" id="KW-0548">Nucleotidyltransferase</keyword>
<dbReference type="SUPFAM" id="SSF51161">
    <property type="entry name" value="Trimeric LpxA-like enzymes"/>
    <property type="match status" value="1"/>
</dbReference>
<dbReference type="GO" id="GO:0019134">
    <property type="term" value="F:glucosamine-1-phosphate N-acetyltransferase activity"/>
    <property type="evidence" value="ECO:0007669"/>
    <property type="project" value="UniProtKB-UniRule"/>
</dbReference>
<comment type="pathway">
    <text evidence="18">Nucleotide-sugar biosynthesis; UDP-N-acetyl-alpha-D-glucosamine biosynthesis; UDP-N-acetyl-alpha-D-glucosamine from N-acetyl-alpha-D-glucosamine 1-phosphate: step 1/1.</text>
</comment>
<dbReference type="Gene3D" id="2.160.10.10">
    <property type="entry name" value="Hexapeptide repeat proteins"/>
    <property type="match status" value="1"/>
</dbReference>
<comment type="function">
    <text evidence="17 18">Catalyzes the last two sequential reactions in the de novo biosynthetic pathway for UDP-N-acetylglucosamine (UDP-GlcNAc). The C-terminal domain catalyzes the transfer of acetyl group from acetyl coenzyme A to glucosamine-1-phosphate (GlcN-1-P) to produce N-acetylglucosamine-1-phosphate (GlcNAc-1-P), which is converted into UDP-GlcNAc by the transfer of uridine 5-monophosphate (from uridine 5-triphosphate), a reaction catalyzed by the N-terminal domain.</text>
</comment>
<dbReference type="HAMAP" id="MF_01631">
    <property type="entry name" value="GlmU"/>
    <property type="match status" value="1"/>
</dbReference>
<keyword evidence="22" id="KW-1185">Reference proteome</keyword>
<dbReference type="GO" id="GO:0000902">
    <property type="term" value="P:cell morphogenesis"/>
    <property type="evidence" value="ECO:0007669"/>
    <property type="project" value="UniProtKB-UniRule"/>
</dbReference>
<evidence type="ECO:0000313" key="21">
    <source>
        <dbReference type="EMBL" id="AFU99666.1"/>
    </source>
</evidence>
<dbReference type="GO" id="GO:0003977">
    <property type="term" value="F:UDP-N-acetylglucosamine diphosphorylase activity"/>
    <property type="evidence" value="ECO:0007669"/>
    <property type="project" value="UniProtKB-UniRule"/>
</dbReference>
<evidence type="ECO:0000256" key="8">
    <source>
        <dbReference type="ARBA" id="ARBA00022737"/>
    </source>
</evidence>
<organism evidence="21 22">
    <name type="scientific">Simiduia agarivorans (strain DSM 21679 / JCM 13881 / BCRC 17597 / SA1)</name>
    <dbReference type="NCBI Taxonomy" id="1117647"/>
    <lineage>
        <taxon>Bacteria</taxon>
        <taxon>Pseudomonadati</taxon>
        <taxon>Pseudomonadota</taxon>
        <taxon>Gammaproteobacteria</taxon>
        <taxon>Cellvibrionales</taxon>
        <taxon>Cellvibrionaceae</taxon>
        <taxon>Simiduia</taxon>
    </lineage>
</organism>
<keyword evidence="9 18" id="KW-0460">Magnesium</keyword>
<feature type="binding site" evidence="18">
    <location>
        <position position="365"/>
    </location>
    <ligand>
        <name>UDP-N-acetyl-alpha-D-glucosamine</name>
        <dbReference type="ChEBI" id="CHEBI:57705"/>
    </ligand>
</feature>
<keyword evidence="4 18" id="KW-0963">Cytoplasm</keyword>
<comment type="cofactor">
    <cofactor evidence="18">
        <name>Mg(2+)</name>
        <dbReference type="ChEBI" id="CHEBI:18420"/>
    </cofactor>
    <text evidence="18">Binds 1 Mg(2+) ion per subunit.</text>
</comment>
<dbReference type="Pfam" id="PF12804">
    <property type="entry name" value="NTP_transf_3"/>
    <property type="match status" value="1"/>
</dbReference>
<feature type="binding site" evidence="18">
    <location>
        <position position="153"/>
    </location>
    <ligand>
        <name>UDP-N-acetyl-alpha-D-glucosamine</name>
        <dbReference type="ChEBI" id="CHEBI:57705"/>
    </ligand>
</feature>
<feature type="region of interest" description="Pyrophosphorylase" evidence="18">
    <location>
        <begin position="1"/>
        <end position="228"/>
    </location>
</feature>
<feature type="binding site" evidence="18">
    <location>
        <position position="103"/>
    </location>
    <ligand>
        <name>Mg(2+)</name>
        <dbReference type="ChEBI" id="CHEBI:18420"/>
    </ligand>
</feature>
<dbReference type="InterPro" id="IPR001451">
    <property type="entry name" value="Hexapep"/>
</dbReference>
<name>K4KKZ4_SIMAS</name>
<evidence type="ECO:0000313" key="22">
    <source>
        <dbReference type="Proteomes" id="UP000000466"/>
    </source>
</evidence>
<feature type="binding site" evidence="18">
    <location>
        <position position="422"/>
    </location>
    <ligand>
        <name>acetyl-CoA</name>
        <dbReference type="ChEBI" id="CHEBI:57288"/>
    </ligand>
</feature>
<dbReference type="Gene3D" id="3.90.550.10">
    <property type="entry name" value="Spore Coat Polysaccharide Biosynthesis Protein SpsA, Chain A"/>
    <property type="match status" value="1"/>
</dbReference>
<keyword evidence="5 18" id="KW-0808">Transferase</keyword>
<accession>K4KKZ4</accession>
<evidence type="ECO:0000256" key="4">
    <source>
        <dbReference type="ARBA" id="ARBA00022490"/>
    </source>
</evidence>
<feature type="binding site" evidence="18">
    <location>
        <begin position="7"/>
        <end position="10"/>
    </location>
    <ligand>
        <name>UDP-N-acetyl-alpha-D-glucosamine</name>
        <dbReference type="ChEBI" id="CHEBI:57705"/>
    </ligand>
</feature>
<comment type="similarity">
    <text evidence="2 18">In the C-terminal section; belongs to the transferase hexapeptide repeat family.</text>
</comment>
<gene>
    <name evidence="18" type="primary">glmU</name>
    <name evidence="21" type="ordered locus">M5M_12550</name>
</gene>
<evidence type="ECO:0000256" key="9">
    <source>
        <dbReference type="ARBA" id="ARBA00022842"/>
    </source>
</evidence>
<feature type="binding site" evidence="18">
    <location>
        <position position="21"/>
    </location>
    <ligand>
        <name>UDP-N-acetyl-alpha-D-glucosamine</name>
        <dbReference type="ChEBI" id="CHEBI:57705"/>
    </ligand>
</feature>
<dbReference type="KEGG" id="saga:M5M_12550"/>
<evidence type="ECO:0000256" key="1">
    <source>
        <dbReference type="ARBA" id="ARBA00004496"/>
    </source>
</evidence>
<feature type="binding site" evidence="18">
    <location>
        <position position="404"/>
    </location>
    <ligand>
        <name>acetyl-CoA</name>
        <dbReference type="ChEBI" id="CHEBI:57288"/>
    </ligand>
</feature>
<proteinExistence type="inferred from homology"/>
<evidence type="ECO:0000256" key="14">
    <source>
        <dbReference type="ARBA" id="ARBA00023316"/>
    </source>
</evidence>
<dbReference type="SUPFAM" id="SSF53448">
    <property type="entry name" value="Nucleotide-diphospho-sugar transferases"/>
    <property type="match status" value="1"/>
</dbReference>
<dbReference type="GO" id="GO:0071555">
    <property type="term" value="P:cell wall organization"/>
    <property type="evidence" value="ECO:0007669"/>
    <property type="project" value="UniProtKB-KW"/>
</dbReference>
<dbReference type="AlphaFoldDB" id="K4KKZ4"/>
<dbReference type="InterPro" id="IPR018357">
    <property type="entry name" value="Hexapep_transf_CS"/>
</dbReference>
<evidence type="ECO:0000256" key="11">
    <source>
        <dbReference type="ARBA" id="ARBA00022984"/>
    </source>
</evidence>
<evidence type="ECO:0000256" key="6">
    <source>
        <dbReference type="ARBA" id="ARBA00022695"/>
    </source>
</evidence>
<evidence type="ECO:0000256" key="16">
    <source>
        <dbReference type="ARBA" id="ARBA00048493"/>
    </source>
</evidence>
<dbReference type="InterPro" id="IPR029044">
    <property type="entry name" value="Nucleotide-diphossugar_trans"/>
</dbReference>
<evidence type="ECO:0000259" key="19">
    <source>
        <dbReference type="Pfam" id="PF12804"/>
    </source>
</evidence>
<keyword evidence="7 18" id="KW-0479">Metal-binding</keyword>
<dbReference type="EC" id="2.7.7.23" evidence="18"/>
<evidence type="ECO:0000256" key="12">
    <source>
        <dbReference type="ARBA" id="ARBA00023268"/>
    </source>
</evidence>
<dbReference type="PANTHER" id="PTHR43584">
    <property type="entry name" value="NUCLEOTIDYL TRANSFERASE"/>
    <property type="match status" value="1"/>
</dbReference>
<evidence type="ECO:0000256" key="18">
    <source>
        <dbReference type="HAMAP-Rule" id="MF_01631"/>
    </source>
</evidence>
<dbReference type="GO" id="GO:0016020">
    <property type="term" value="C:membrane"/>
    <property type="evidence" value="ECO:0007669"/>
    <property type="project" value="GOC"/>
</dbReference>
<feature type="domain" description="Mannose-1-phosphate guanyltransferase C-terminal" evidence="20">
    <location>
        <begin position="264"/>
        <end position="343"/>
    </location>
</feature>
<dbReference type="EMBL" id="CP003746">
    <property type="protein sequence ID" value="AFU99666.1"/>
    <property type="molecule type" value="Genomic_DNA"/>
</dbReference>
<dbReference type="PANTHER" id="PTHR43584:SF3">
    <property type="entry name" value="BIFUNCTIONAL PROTEIN GLMU"/>
    <property type="match status" value="1"/>
</dbReference>
<dbReference type="InterPro" id="IPR025877">
    <property type="entry name" value="MobA-like_NTP_Trfase"/>
</dbReference>
<dbReference type="UniPathway" id="UPA00113">
    <property type="reaction ID" value="UER00532"/>
</dbReference>
<dbReference type="GO" id="GO:0009252">
    <property type="term" value="P:peptidoglycan biosynthetic process"/>
    <property type="evidence" value="ECO:0007669"/>
    <property type="project" value="UniProtKB-UniRule"/>
</dbReference>
<comment type="pathway">
    <text evidence="18">Nucleotide-sugar biosynthesis; UDP-N-acetyl-alpha-D-glucosamine biosynthesis; N-acetyl-alpha-D-glucosamine 1-phosphate from alpha-D-glucosamine 6-phosphate (route II): step 2/2.</text>
</comment>
<dbReference type="STRING" id="1117647.M5M_12550"/>
<protein>
    <recommendedName>
        <fullName evidence="18">Bifunctional protein GlmU</fullName>
    </recommendedName>
    <domain>
        <recommendedName>
            <fullName evidence="18">UDP-N-acetylglucosamine pyrophosphorylase</fullName>
            <ecNumber evidence="18">2.7.7.23</ecNumber>
        </recommendedName>
        <alternativeName>
            <fullName evidence="18">N-acetylglucosamine-1-phosphate uridyltransferase</fullName>
        </alternativeName>
    </domain>
    <domain>
        <recommendedName>
            <fullName evidence="18">Glucosamine-1-phosphate N-acetyltransferase</fullName>
            <ecNumber evidence="18">2.3.1.157</ecNumber>
        </recommendedName>
    </domain>
</protein>
<keyword evidence="13 18" id="KW-0012">Acyltransferase</keyword>
<keyword evidence="12 18" id="KW-0511">Multifunctional enzyme</keyword>
<feature type="binding site" evidence="18">
    <location>
        <position position="74"/>
    </location>
    <ligand>
        <name>UDP-N-acetyl-alpha-D-glucosamine</name>
        <dbReference type="ChEBI" id="CHEBI:57705"/>
    </ligand>
</feature>
<evidence type="ECO:0000256" key="2">
    <source>
        <dbReference type="ARBA" id="ARBA00007707"/>
    </source>
</evidence>
<feature type="binding site" evidence="18">
    <location>
        <position position="332"/>
    </location>
    <ligand>
        <name>UDP-N-acetyl-alpha-D-glucosamine</name>
        <dbReference type="ChEBI" id="CHEBI:57705"/>
    </ligand>
</feature>
<keyword evidence="11 18" id="KW-0573">Peptidoglycan synthesis</keyword>
<dbReference type="HOGENOM" id="CLU_029499_15_2_6"/>
<feature type="binding site" evidence="18">
    <location>
        <position position="350"/>
    </location>
    <ligand>
        <name>UDP-N-acetyl-alpha-D-glucosamine</name>
        <dbReference type="ChEBI" id="CHEBI:57705"/>
    </ligand>
</feature>
<feature type="binding site" evidence="18">
    <location>
        <position position="439"/>
    </location>
    <ligand>
        <name>acetyl-CoA</name>
        <dbReference type="ChEBI" id="CHEBI:57288"/>
    </ligand>
</feature>
<evidence type="ECO:0000256" key="7">
    <source>
        <dbReference type="ARBA" id="ARBA00022723"/>
    </source>
</evidence>
<evidence type="ECO:0000256" key="13">
    <source>
        <dbReference type="ARBA" id="ARBA00023315"/>
    </source>
</evidence>
<evidence type="ECO:0000256" key="5">
    <source>
        <dbReference type="ARBA" id="ARBA00022679"/>
    </source>
</evidence>
<feature type="region of interest" description="N-acetyltransferase" evidence="18">
    <location>
        <begin position="250"/>
        <end position="454"/>
    </location>
</feature>
<feature type="binding site" evidence="18">
    <location>
        <begin position="79"/>
        <end position="80"/>
    </location>
    <ligand>
        <name>UDP-N-acetyl-alpha-D-glucosamine</name>
        <dbReference type="ChEBI" id="CHEBI:57705"/>
    </ligand>
</feature>
<comment type="catalytic activity">
    <reaction evidence="16 18">
        <text>N-acetyl-alpha-D-glucosamine 1-phosphate + UTP + H(+) = UDP-N-acetyl-alpha-D-glucosamine + diphosphate</text>
        <dbReference type="Rhea" id="RHEA:13509"/>
        <dbReference type="ChEBI" id="CHEBI:15378"/>
        <dbReference type="ChEBI" id="CHEBI:33019"/>
        <dbReference type="ChEBI" id="CHEBI:46398"/>
        <dbReference type="ChEBI" id="CHEBI:57705"/>
        <dbReference type="ChEBI" id="CHEBI:57776"/>
        <dbReference type="EC" id="2.7.7.23"/>
    </reaction>
</comment>
<dbReference type="Pfam" id="PF25087">
    <property type="entry name" value="GMPPB_C"/>
    <property type="match status" value="1"/>
</dbReference>
<dbReference type="NCBIfam" id="TIGR01173">
    <property type="entry name" value="glmU"/>
    <property type="match status" value="1"/>
</dbReference>
<dbReference type="GO" id="GO:0009245">
    <property type="term" value="P:lipid A biosynthetic process"/>
    <property type="evidence" value="ECO:0007669"/>
    <property type="project" value="UniProtKB-UniRule"/>
</dbReference>
<feature type="active site" description="Proton acceptor" evidence="18">
    <location>
        <position position="362"/>
    </location>
</feature>
<dbReference type="EC" id="2.3.1.157" evidence="18"/>
<dbReference type="InterPro" id="IPR050065">
    <property type="entry name" value="GlmU-like"/>
</dbReference>
<dbReference type="OrthoDB" id="9775031at2"/>
<feature type="binding site" evidence="18">
    <location>
        <position position="226"/>
    </location>
    <ligand>
        <name>UDP-N-acetyl-alpha-D-glucosamine</name>
        <dbReference type="ChEBI" id="CHEBI:57705"/>
    </ligand>
</feature>
<feature type="binding site" evidence="18">
    <location>
        <position position="226"/>
    </location>
    <ligand>
        <name>Mg(2+)</name>
        <dbReference type="ChEBI" id="CHEBI:18420"/>
    </ligand>
</feature>
<evidence type="ECO:0000256" key="17">
    <source>
        <dbReference type="ARBA" id="ARBA00049628"/>
    </source>
</evidence>
<dbReference type="InterPro" id="IPR011004">
    <property type="entry name" value="Trimer_LpxA-like_sf"/>
</dbReference>
<comment type="pathway">
    <text evidence="18">Bacterial outer membrane biogenesis; LPS lipid A biosynthesis.</text>
</comment>
<keyword evidence="14 18" id="KW-0961">Cell wall biogenesis/degradation</keyword>